<keyword evidence="1" id="KW-0238">DNA-binding</keyword>
<feature type="domain" description="HTH araC/xylS-type" evidence="2">
    <location>
        <begin position="188"/>
        <end position="286"/>
    </location>
</feature>
<dbReference type="PROSITE" id="PS01124">
    <property type="entry name" value="HTH_ARAC_FAMILY_2"/>
    <property type="match status" value="1"/>
</dbReference>
<sequence>MNKKRKSKKLLYAEEHLSCVNYVNSPQTGFRYEEIPAGTYFQKDSITQNYILMFLEGSCSIGSGFYPQRVFKAEEMVLIPKSSVFEGRALETLKVLVFHFHVPLNSCDTVTFEIYSRYCLRIEYDFSPLPFREPLTQFVQQMIHYLKSGIKCAHLFEIKHKEFFLLLRGFYTREQVSYLLYPILGKVLSFKDFILSNYVKAGSIEKLISMSHLSKSSFYDKFKSDFGMTAKQWMLQQQMNIVRAKACEPQVTIKDLMDVIGYSSPTHFNRFCRTYLECTPGELLKISRE</sequence>
<dbReference type="PANTHER" id="PTHR43280">
    <property type="entry name" value="ARAC-FAMILY TRANSCRIPTIONAL REGULATOR"/>
    <property type="match status" value="1"/>
</dbReference>
<reference evidence="3 4" key="1">
    <citation type="submission" date="2020-05" db="EMBL/GenBank/DDBJ databases">
        <title>FDA dAtabase for Regulatory Grade micrObial Sequences (FDA-ARGOS): Supporting development and validation of Infectious Disease Dx tests.</title>
        <authorList>
            <person name="Bojja K."/>
            <person name="Kessler A."/>
            <person name="Tallon L."/>
            <person name="Sadzewicz L."/>
            <person name="Zhao X."/>
            <person name="Vavikolanu K."/>
            <person name="Mehta A."/>
            <person name="Aluvathingal J."/>
            <person name="Nadendla S."/>
            <person name="Myers T."/>
            <person name="Yan Y."/>
            <person name="Sichtig H."/>
        </authorList>
    </citation>
    <scope>NUCLEOTIDE SEQUENCE [LARGE SCALE GENOMIC DNA]</scope>
    <source>
        <strain evidence="3 4">FDAARGOS_763</strain>
    </source>
</reference>
<evidence type="ECO:0000313" key="4">
    <source>
        <dbReference type="Proteomes" id="UP000501467"/>
    </source>
</evidence>
<dbReference type="GO" id="GO:0003700">
    <property type="term" value="F:DNA-binding transcription factor activity"/>
    <property type="evidence" value="ECO:0007669"/>
    <property type="project" value="InterPro"/>
</dbReference>
<dbReference type="Gene3D" id="1.10.10.60">
    <property type="entry name" value="Homeodomain-like"/>
    <property type="match status" value="1"/>
</dbReference>
<dbReference type="InterPro" id="IPR018060">
    <property type="entry name" value="HTH_AraC"/>
</dbReference>
<dbReference type="RefSeq" id="WP_005776002.1">
    <property type="nucleotide sequence ID" value="NZ_CP054003.1"/>
</dbReference>
<dbReference type="GO" id="GO:0043565">
    <property type="term" value="F:sequence-specific DNA binding"/>
    <property type="evidence" value="ECO:0007669"/>
    <property type="project" value="InterPro"/>
</dbReference>
<dbReference type="AlphaFoldDB" id="A0AAP9NCV8"/>
<evidence type="ECO:0000259" key="2">
    <source>
        <dbReference type="PROSITE" id="PS01124"/>
    </source>
</evidence>
<evidence type="ECO:0000313" key="3">
    <source>
        <dbReference type="EMBL" id="QKH84655.1"/>
    </source>
</evidence>
<evidence type="ECO:0000256" key="1">
    <source>
        <dbReference type="ARBA" id="ARBA00023125"/>
    </source>
</evidence>
<proteinExistence type="predicted"/>
<dbReference type="EMBL" id="CP054003">
    <property type="protein sequence ID" value="QKH84655.1"/>
    <property type="molecule type" value="Genomic_DNA"/>
</dbReference>
<protein>
    <submittedName>
        <fullName evidence="3">Helix-turn-helix transcriptional regulator</fullName>
    </submittedName>
</protein>
<organism evidence="3 4">
    <name type="scientific">Bacteroides fragilis</name>
    <dbReference type="NCBI Taxonomy" id="817"/>
    <lineage>
        <taxon>Bacteria</taxon>
        <taxon>Pseudomonadati</taxon>
        <taxon>Bacteroidota</taxon>
        <taxon>Bacteroidia</taxon>
        <taxon>Bacteroidales</taxon>
        <taxon>Bacteroidaceae</taxon>
        <taxon>Bacteroides</taxon>
    </lineage>
</organism>
<name>A0AAP9NCV8_BACFG</name>
<dbReference type="SMART" id="SM00342">
    <property type="entry name" value="HTH_ARAC"/>
    <property type="match status" value="1"/>
</dbReference>
<dbReference type="Proteomes" id="UP000501467">
    <property type="component" value="Chromosome"/>
</dbReference>
<dbReference type="PANTHER" id="PTHR43280:SF10">
    <property type="entry name" value="REGULATORY PROTEIN POCR"/>
    <property type="match status" value="1"/>
</dbReference>
<accession>A0AAP9NCV8</accession>
<gene>
    <name evidence="3" type="ORF">FOC69_09905</name>
</gene>
<dbReference type="Pfam" id="PF12833">
    <property type="entry name" value="HTH_18"/>
    <property type="match status" value="1"/>
</dbReference>